<dbReference type="AlphaFoldDB" id="A0A067SYW2"/>
<keyword evidence="3" id="KW-1185">Reference proteome</keyword>
<evidence type="ECO:0000313" key="2">
    <source>
        <dbReference type="EMBL" id="KDR76061.1"/>
    </source>
</evidence>
<dbReference type="HOGENOM" id="CLU_1240219_0_0_1"/>
<gene>
    <name evidence="2" type="ORF">GALMADRAFT_139817</name>
</gene>
<dbReference type="SUPFAM" id="SSF55658">
    <property type="entry name" value="L9 N-domain-like"/>
    <property type="match status" value="1"/>
</dbReference>
<sequence>MSPLNPFISASSSPSHLPAARTAQSAVVLTKNALSQPIGARTVPKFPSAISLQESLHKKKYYVVVVGKCTGVYYNIWENVECLVSQVPGANHKSFSTYSTAEKYYLDAKKCLPIIKTVDRYTQTYRQLPHLYDKNGSHQSLSDLQEVLRLLNQPAQRQPMPEPQGTVVLDTCNLQALLCHLGHPNIQQSHPETRGDIFLDGRDPVSEDQDLASMFSGLSTSAL</sequence>
<dbReference type="EMBL" id="KL142379">
    <property type="protein sequence ID" value="KDR76061.1"/>
    <property type="molecule type" value="Genomic_DNA"/>
</dbReference>
<evidence type="ECO:0000259" key="1">
    <source>
        <dbReference type="Pfam" id="PF01693"/>
    </source>
</evidence>
<accession>A0A067SYW2</accession>
<dbReference type="InterPro" id="IPR011320">
    <property type="entry name" value="RNase_H1_N"/>
</dbReference>
<name>A0A067SYW2_GALM3</name>
<dbReference type="InterPro" id="IPR037056">
    <property type="entry name" value="RNase_H1_N_sf"/>
</dbReference>
<dbReference type="Proteomes" id="UP000027222">
    <property type="component" value="Unassembled WGS sequence"/>
</dbReference>
<reference evidence="3" key="1">
    <citation type="journal article" date="2014" name="Proc. Natl. Acad. Sci. U.S.A.">
        <title>Extensive sampling of basidiomycete genomes demonstrates inadequacy of the white-rot/brown-rot paradigm for wood decay fungi.</title>
        <authorList>
            <person name="Riley R."/>
            <person name="Salamov A.A."/>
            <person name="Brown D.W."/>
            <person name="Nagy L.G."/>
            <person name="Floudas D."/>
            <person name="Held B.W."/>
            <person name="Levasseur A."/>
            <person name="Lombard V."/>
            <person name="Morin E."/>
            <person name="Otillar R."/>
            <person name="Lindquist E.A."/>
            <person name="Sun H."/>
            <person name="LaButti K.M."/>
            <person name="Schmutz J."/>
            <person name="Jabbour D."/>
            <person name="Luo H."/>
            <person name="Baker S.E."/>
            <person name="Pisabarro A.G."/>
            <person name="Walton J.D."/>
            <person name="Blanchette R.A."/>
            <person name="Henrissat B."/>
            <person name="Martin F."/>
            <person name="Cullen D."/>
            <person name="Hibbett D.S."/>
            <person name="Grigoriev I.V."/>
        </authorList>
    </citation>
    <scope>NUCLEOTIDE SEQUENCE [LARGE SCALE GENOMIC DNA]</scope>
    <source>
        <strain evidence="3">CBS 339.88</strain>
    </source>
</reference>
<proteinExistence type="predicted"/>
<dbReference type="InterPro" id="IPR009027">
    <property type="entry name" value="Ribosomal_bL9/RNase_H1_N"/>
</dbReference>
<dbReference type="Pfam" id="PF01693">
    <property type="entry name" value="Cauli_VI"/>
    <property type="match status" value="1"/>
</dbReference>
<dbReference type="Gene3D" id="3.40.970.10">
    <property type="entry name" value="Ribonuclease H1, N-terminal domain"/>
    <property type="match status" value="1"/>
</dbReference>
<protein>
    <recommendedName>
        <fullName evidence="1">Ribonuclease H1 N-terminal domain-containing protein</fullName>
    </recommendedName>
</protein>
<feature type="domain" description="Ribonuclease H1 N-terminal" evidence="1">
    <location>
        <begin position="60"/>
        <end position="104"/>
    </location>
</feature>
<evidence type="ECO:0000313" key="3">
    <source>
        <dbReference type="Proteomes" id="UP000027222"/>
    </source>
</evidence>
<dbReference type="OrthoDB" id="3270804at2759"/>
<organism evidence="2 3">
    <name type="scientific">Galerina marginata (strain CBS 339.88)</name>
    <dbReference type="NCBI Taxonomy" id="685588"/>
    <lineage>
        <taxon>Eukaryota</taxon>
        <taxon>Fungi</taxon>
        <taxon>Dikarya</taxon>
        <taxon>Basidiomycota</taxon>
        <taxon>Agaricomycotina</taxon>
        <taxon>Agaricomycetes</taxon>
        <taxon>Agaricomycetidae</taxon>
        <taxon>Agaricales</taxon>
        <taxon>Agaricineae</taxon>
        <taxon>Strophariaceae</taxon>
        <taxon>Galerina</taxon>
    </lineage>
</organism>